<dbReference type="InterPro" id="IPR000515">
    <property type="entry name" value="MetI-like"/>
</dbReference>
<feature type="domain" description="ABC transmembrane type-1" evidence="8">
    <location>
        <begin position="79"/>
        <end position="260"/>
    </location>
</feature>
<dbReference type="RefSeq" id="WP_218600712.1">
    <property type="nucleotide sequence ID" value="NZ_JADQDJ010000001.1"/>
</dbReference>
<keyword evidence="2 7" id="KW-0813">Transport</keyword>
<evidence type="ECO:0000313" key="10">
    <source>
        <dbReference type="Proteomes" id="UP000694287"/>
    </source>
</evidence>
<evidence type="ECO:0000256" key="2">
    <source>
        <dbReference type="ARBA" id="ARBA00022448"/>
    </source>
</evidence>
<dbReference type="PROSITE" id="PS50928">
    <property type="entry name" value="ABC_TM1"/>
    <property type="match status" value="1"/>
</dbReference>
<keyword evidence="6 7" id="KW-0472">Membrane</keyword>
<comment type="subcellular location">
    <subcellularLocation>
        <location evidence="1 7">Cell membrane</location>
        <topology evidence="1 7">Multi-pass membrane protein</topology>
    </subcellularLocation>
</comment>
<evidence type="ECO:0000259" key="8">
    <source>
        <dbReference type="PROSITE" id="PS50928"/>
    </source>
</evidence>
<sequence>MTDTMNGRARAVATKPVLASGIRDRVARHLLQAAILVAFLLLWQYASGRWVAPLFISSPVAVWDTVVRWIADGTLLHHAVATFRVAVAGFLIGGLSAVVFGYLLGVSRFWAGVAEPFITALYALPKVAIIPLLIIWVGVGAGLSLVVCALIVFLLLFYNTFYGIREVKPALIDGVRIMGGGWADVAFKVRLPSAFVWIVAGMRISVPQALVGVVTAEILAGNRGLGYLVSFNAGQFNTAGTLAAVATLLLIGLGLDRVVALATRSALAWQHGGGR</sequence>
<feature type="transmembrane region" description="Helical" evidence="7">
    <location>
        <begin position="127"/>
        <end position="158"/>
    </location>
</feature>
<keyword evidence="5 7" id="KW-1133">Transmembrane helix</keyword>
<evidence type="ECO:0000256" key="4">
    <source>
        <dbReference type="ARBA" id="ARBA00022692"/>
    </source>
</evidence>
<keyword evidence="4 7" id="KW-0812">Transmembrane</keyword>
<protein>
    <submittedName>
        <fullName evidence="9">ABC transporter permease</fullName>
    </submittedName>
</protein>
<comment type="caution">
    <text evidence="9">The sequence shown here is derived from an EMBL/GenBank/DDBJ whole genome shotgun (WGS) entry which is preliminary data.</text>
</comment>
<dbReference type="Pfam" id="PF00528">
    <property type="entry name" value="BPD_transp_1"/>
    <property type="match status" value="1"/>
</dbReference>
<feature type="transmembrane region" description="Helical" evidence="7">
    <location>
        <begin position="83"/>
        <end position="107"/>
    </location>
</feature>
<evidence type="ECO:0000313" key="9">
    <source>
        <dbReference type="EMBL" id="MBW0138384.1"/>
    </source>
</evidence>
<gene>
    <name evidence="9" type="ORF">I4I81_29575</name>
</gene>
<reference evidence="9 10" key="1">
    <citation type="submission" date="2020-11" db="EMBL/GenBank/DDBJ databases">
        <title>Pseudonocardia abyssalis sp. nov. and Pseudonocardia oceani sp. nov., description and phylogenomic analysis of two novel actinomycetes isolated from the deep Southern Ocean.</title>
        <authorList>
            <person name="Parra J."/>
        </authorList>
    </citation>
    <scope>NUCLEOTIDE SEQUENCE [LARGE SCALE GENOMIC DNA]</scope>
    <source>
        <strain evidence="9 10">KRD-168</strain>
    </source>
</reference>
<dbReference type="PANTHER" id="PTHR30151">
    <property type="entry name" value="ALKANE SULFONATE ABC TRANSPORTER-RELATED, MEMBRANE SUBUNIT"/>
    <property type="match status" value="1"/>
</dbReference>
<evidence type="ECO:0000256" key="6">
    <source>
        <dbReference type="ARBA" id="ARBA00023136"/>
    </source>
</evidence>
<dbReference type="EMBL" id="JADQDK010000001">
    <property type="protein sequence ID" value="MBW0138384.1"/>
    <property type="molecule type" value="Genomic_DNA"/>
</dbReference>
<dbReference type="Proteomes" id="UP000694287">
    <property type="component" value="Unassembled WGS sequence"/>
</dbReference>
<proteinExistence type="inferred from homology"/>
<dbReference type="CDD" id="cd06261">
    <property type="entry name" value="TM_PBP2"/>
    <property type="match status" value="1"/>
</dbReference>
<organism evidence="9 10">
    <name type="scientific">Pseudonocardia abyssalis</name>
    <dbReference type="NCBI Taxonomy" id="2792008"/>
    <lineage>
        <taxon>Bacteria</taxon>
        <taxon>Bacillati</taxon>
        <taxon>Actinomycetota</taxon>
        <taxon>Actinomycetes</taxon>
        <taxon>Pseudonocardiales</taxon>
        <taxon>Pseudonocardiaceae</taxon>
        <taxon>Pseudonocardia</taxon>
    </lineage>
</organism>
<dbReference type="PANTHER" id="PTHR30151:SF20">
    <property type="entry name" value="ABC TRANSPORTER PERMEASE PROTEIN HI_0355-RELATED"/>
    <property type="match status" value="1"/>
</dbReference>
<feature type="transmembrane region" description="Helical" evidence="7">
    <location>
        <begin position="194"/>
        <end position="216"/>
    </location>
</feature>
<evidence type="ECO:0000256" key="5">
    <source>
        <dbReference type="ARBA" id="ARBA00022989"/>
    </source>
</evidence>
<evidence type="ECO:0000256" key="3">
    <source>
        <dbReference type="ARBA" id="ARBA00022475"/>
    </source>
</evidence>
<keyword evidence="10" id="KW-1185">Reference proteome</keyword>
<keyword evidence="3" id="KW-1003">Cell membrane</keyword>
<feature type="transmembrane region" description="Helical" evidence="7">
    <location>
        <begin position="30"/>
        <end position="46"/>
    </location>
</feature>
<comment type="similarity">
    <text evidence="7">Belongs to the binding-protein-dependent transport system permease family.</text>
</comment>
<evidence type="ECO:0000256" key="7">
    <source>
        <dbReference type="RuleBase" id="RU363032"/>
    </source>
</evidence>
<feature type="transmembrane region" description="Helical" evidence="7">
    <location>
        <begin position="236"/>
        <end position="255"/>
    </location>
</feature>
<name>A0ABS6V1I3_9PSEU</name>
<evidence type="ECO:0000256" key="1">
    <source>
        <dbReference type="ARBA" id="ARBA00004651"/>
    </source>
</evidence>
<accession>A0ABS6V1I3</accession>